<evidence type="ECO:0000256" key="4">
    <source>
        <dbReference type="SAM" id="Phobius"/>
    </source>
</evidence>
<gene>
    <name evidence="6" type="ORF">ACFMB1_02505</name>
</gene>
<keyword evidence="3" id="KW-0804">Transcription</keyword>
<sequence length="342" mass="37449">MTVELINLLQWLLASACLTAGLILSARRRLRALAALLILFSVHMLFNALEETRLLPGAILVTPAFGLVYGPLFYIFVRRLIFAGGHGWRRVYPHFIPALIALPLAQWFDFIHLAALASLITYGALTVRLIGRYHAETASTRSDAASIRLNWITQVFAGFAALTVIDAVRMFTRSLQSPLAETLSYAGVLTAGGVLMGALVWRAITQPDYFKGLAGNEPACPAETTPDPADAPLFLTIDEKIRADALHRQPHLTLSDVASVANLTERDVSRAINAGAGRSFCDYINAFRVSDVCAMLNARPDATILDIAFEAGFTSKSSFNAVFKKESGVTPSEYRRRNTRNH</sequence>
<dbReference type="RefSeq" id="WP_379880283.1">
    <property type="nucleotide sequence ID" value="NZ_JBHPON010000001.1"/>
</dbReference>
<feature type="transmembrane region" description="Helical" evidence="4">
    <location>
        <begin position="111"/>
        <end position="130"/>
    </location>
</feature>
<proteinExistence type="predicted"/>
<name>A0ABW1KT19_9PROT</name>
<dbReference type="SMART" id="SM00342">
    <property type="entry name" value="HTH_ARAC"/>
    <property type="match status" value="1"/>
</dbReference>
<keyword evidence="4" id="KW-0472">Membrane</keyword>
<dbReference type="Gene3D" id="1.10.10.60">
    <property type="entry name" value="Homeodomain-like"/>
    <property type="match status" value="1"/>
</dbReference>
<dbReference type="Pfam" id="PF12833">
    <property type="entry name" value="HTH_18"/>
    <property type="match status" value="1"/>
</dbReference>
<reference evidence="6 7" key="1">
    <citation type="submission" date="2024-09" db="EMBL/GenBank/DDBJ databases">
        <authorList>
            <person name="Zhang Z.-H."/>
        </authorList>
    </citation>
    <scope>NUCLEOTIDE SEQUENCE [LARGE SCALE GENOMIC DNA]</scope>
    <source>
        <strain evidence="6 7">HHTR114</strain>
    </source>
</reference>
<keyword evidence="1" id="KW-0805">Transcription regulation</keyword>
<feature type="transmembrane region" description="Helical" evidence="4">
    <location>
        <begin position="32"/>
        <end position="49"/>
    </location>
</feature>
<evidence type="ECO:0000256" key="2">
    <source>
        <dbReference type="ARBA" id="ARBA00023125"/>
    </source>
</evidence>
<dbReference type="InterPro" id="IPR018060">
    <property type="entry name" value="HTH_AraC"/>
</dbReference>
<feature type="domain" description="HTH araC/xylS-type" evidence="5">
    <location>
        <begin position="231"/>
        <end position="337"/>
    </location>
</feature>
<evidence type="ECO:0000256" key="3">
    <source>
        <dbReference type="ARBA" id="ARBA00023163"/>
    </source>
</evidence>
<protein>
    <submittedName>
        <fullName evidence="6">Helix-turn-helix domain-containing protein</fullName>
    </submittedName>
</protein>
<dbReference type="Proteomes" id="UP001596116">
    <property type="component" value="Unassembled WGS sequence"/>
</dbReference>
<evidence type="ECO:0000313" key="6">
    <source>
        <dbReference type="EMBL" id="MFC6034395.1"/>
    </source>
</evidence>
<keyword evidence="7" id="KW-1185">Reference proteome</keyword>
<evidence type="ECO:0000313" key="7">
    <source>
        <dbReference type="Proteomes" id="UP001596116"/>
    </source>
</evidence>
<dbReference type="InterPro" id="IPR018062">
    <property type="entry name" value="HTH_AraC-typ_CS"/>
</dbReference>
<feature type="transmembrane region" description="Helical" evidence="4">
    <location>
        <begin position="55"/>
        <end position="77"/>
    </location>
</feature>
<keyword evidence="4" id="KW-1133">Transmembrane helix</keyword>
<keyword evidence="4" id="KW-0812">Transmembrane</keyword>
<comment type="caution">
    <text evidence="6">The sequence shown here is derived from an EMBL/GenBank/DDBJ whole genome shotgun (WGS) entry which is preliminary data.</text>
</comment>
<feature type="transmembrane region" description="Helical" evidence="4">
    <location>
        <begin position="183"/>
        <end position="201"/>
    </location>
</feature>
<keyword evidence="2" id="KW-0238">DNA-binding</keyword>
<dbReference type="PRINTS" id="PR00032">
    <property type="entry name" value="HTHARAC"/>
</dbReference>
<feature type="transmembrane region" description="Helical" evidence="4">
    <location>
        <begin position="151"/>
        <end position="171"/>
    </location>
</feature>
<dbReference type="PANTHER" id="PTHR43280">
    <property type="entry name" value="ARAC-FAMILY TRANSCRIPTIONAL REGULATOR"/>
    <property type="match status" value="1"/>
</dbReference>
<dbReference type="InterPro" id="IPR009057">
    <property type="entry name" value="Homeodomain-like_sf"/>
</dbReference>
<dbReference type="SUPFAM" id="SSF46689">
    <property type="entry name" value="Homeodomain-like"/>
    <property type="match status" value="1"/>
</dbReference>
<dbReference type="PANTHER" id="PTHR43280:SF2">
    <property type="entry name" value="HTH-TYPE TRANSCRIPTIONAL REGULATOR EXSA"/>
    <property type="match status" value="1"/>
</dbReference>
<accession>A0ABW1KT19</accession>
<dbReference type="EMBL" id="JBHPON010000001">
    <property type="protein sequence ID" value="MFC6034395.1"/>
    <property type="molecule type" value="Genomic_DNA"/>
</dbReference>
<dbReference type="PROSITE" id="PS01124">
    <property type="entry name" value="HTH_ARAC_FAMILY_2"/>
    <property type="match status" value="1"/>
</dbReference>
<feature type="transmembrane region" description="Helical" evidence="4">
    <location>
        <begin position="6"/>
        <end position="25"/>
    </location>
</feature>
<organism evidence="6 7">
    <name type="scientific">Hyphococcus aureus</name>
    <dbReference type="NCBI Taxonomy" id="2666033"/>
    <lineage>
        <taxon>Bacteria</taxon>
        <taxon>Pseudomonadati</taxon>
        <taxon>Pseudomonadota</taxon>
        <taxon>Alphaproteobacteria</taxon>
        <taxon>Parvularculales</taxon>
        <taxon>Parvularculaceae</taxon>
        <taxon>Hyphococcus</taxon>
    </lineage>
</organism>
<dbReference type="InterPro" id="IPR020449">
    <property type="entry name" value="Tscrpt_reg_AraC-type_HTH"/>
</dbReference>
<evidence type="ECO:0000259" key="5">
    <source>
        <dbReference type="PROSITE" id="PS01124"/>
    </source>
</evidence>
<dbReference type="PROSITE" id="PS00041">
    <property type="entry name" value="HTH_ARAC_FAMILY_1"/>
    <property type="match status" value="1"/>
</dbReference>
<evidence type="ECO:0000256" key="1">
    <source>
        <dbReference type="ARBA" id="ARBA00023015"/>
    </source>
</evidence>